<reference evidence="3" key="1">
    <citation type="submission" date="2016-10" db="EMBL/GenBank/DDBJ databases">
        <authorList>
            <person name="Varghese N."/>
            <person name="Submissions S."/>
        </authorList>
    </citation>
    <scope>NUCLEOTIDE SEQUENCE [LARGE SCALE GENOMIC DNA]</scope>
    <source>
        <strain evidence="3">DSM 24536</strain>
    </source>
</reference>
<dbReference type="RefSeq" id="WP_090705621.1">
    <property type="nucleotide sequence ID" value="NZ_FNHH01000020.1"/>
</dbReference>
<dbReference type="Pfam" id="PF04264">
    <property type="entry name" value="YceI"/>
    <property type="match status" value="1"/>
</dbReference>
<accession>A0A1G9VEY6</accession>
<dbReference type="Proteomes" id="UP000199226">
    <property type="component" value="Unassembled WGS sequence"/>
</dbReference>
<evidence type="ECO:0000313" key="3">
    <source>
        <dbReference type="Proteomes" id="UP000199226"/>
    </source>
</evidence>
<organism evidence="2 3">
    <name type="scientific">Daejeonella rubra</name>
    <dbReference type="NCBI Taxonomy" id="990371"/>
    <lineage>
        <taxon>Bacteria</taxon>
        <taxon>Pseudomonadati</taxon>
        <taxon>Bacteroidota</taxon>
        <taxon>Sphingobacteriia</taxon>
        <taxon>Sphingobacteriales</taxon>
        <taxon>Sphingobacteriaceae</taxon>
        <taxon>Daejeonella</taxon>
    </lineage>
</organism>
<dbReference type="EMBL" id="FNHH01000020">
    <property type="protein sequence ID" value="SDM70425.1"/>
    <property type="molecule type" value="Genomic_DNA"/>
</dbReference>
<dbReference type="SUPFAM" id="SSF101874">
    <property type="entry name" value="YceI-like"/>
    <property type="match status" value="1"/>
</dbReference>
<keyword evidence="3" id="KW-1185">Reference proteome</keyword>
<dbReference type="InterPro" id="IPR007372">
    <property type="entry name" value="Lipid/polyisoprenoid-bd_YceI"/>
</dbReference>
<dbReference type="OrthoDB" id="9811006at2"/>
<gene>
    <name evidence="2" type="ORF">SAMN05421813_12039</name>
</gene>
<dbReference type="PANTHER" id="PTHR34406">
    <property type="entry name" value="PROTEIN YCEI"/>
    <property type="match status" value="1"/>
</dbReference>
<name>A0A1G9VEY6_9SPHI</name>
<evidence type="ECO:0000313" key="2">
    <source>
        <dbReference type="EMBL" id="SDM70425.1"/>
    </source>
</evidence>
<sequence>MESAVKTKWVIDPMHSEVHFKVKHLVISTVTGTFKSFEGTLETSDSDFQDASIEFSMDVNSIDTNQEQRDVHLKSAEFFDAEQFPKMSFKSTSFTKDGDDFVLVGDLTVKNVTKQVKLEVEFGGIATDFYGNEKAGFEVSGKISRKEFGLTWDGITEAGAIVVGDDIKLNINLQLAKQA</sequence>
<proteinExistence type="predicted"/>
<dbReference type="PANTHER" id="PTHR34406:SF1">
    <property type="entry name" value="PROTEIN YCEI"/>
    <property type="match status" value="1"/>
</dbReference>
<dbReference type="Gene3D" id="2.40.128.110">
    <property type="entry name" value="Lipid/polyisoprenoid-binding, YceI-like"/>
    <property type="match status" value="1"/>
</dbReference>
<feature type="domain" description="Lipid/polyisoprenoid-binding YceI-like" evidence="1">
    <location>
        <begin position="8"/>
        <end position="176"/>
    </location>
</feature>
<dbReference type="AlphaFoldDB" id="A0A1G9VEY6"/>
<dbReference type="SMART" id="SM00867">
    <property type="entry name" value="YceI"/>
    <property type="match status" value="1"/>
</dbReference>
<protein>
    <submittedName>
        <fullName evidence="2">Polyisoprenoid-binding protein YceI</fullName>
    </submittedName>
</protein>
<dbReference type="InterPro" id="IPR036761">
    <property type="entry name" value="TTHA0802/YceI-like_sf"/>
</dbReference>
<evidence type="ECO:0000259" key="1">
    <source>
        <dbReference type="SMART" id="SM00867"/>
    </source>
</evidence>